<feature type="domain" description="Methyltransferase" evidence="1">
    <location>
        <begin position="40"/>
        <end position="134"/>
    </location>
</feature>
<dbReference type="Pfam" id="PF13649">
    <property type="entry name" value="Methyltransf_25"/>
    <property type="match status" value="1"/>
</dbReference>
<dbReference type="PANTHER" id="PTHR43464">
    <property type="entry name" value="METHYLTRANSFERASE"/>
    <property type="match status" value="1"/>
</dbReference>
<keyword evidence="2" id="KW-0808">Transferase</keyword>
<dbReference type="PIRSF" id="PIRSF034653">
    <property type="entry name" value="Mtase_yjhp_prd"/>
    <property type="match status" value="1"/>
</dbReference>
<dbReference type="EMBL" id="JAZGQK010000012">
    <property type="protein sequence ID" value="MEE6260042.1"/>
    <property type="molecule type" value="Genomic_DNA"/>
</dbReference>
<keyword evidence="2" id="KW-0489">Methyltransferase</keyword>
<dbReference type="GO" id="GO:0032259">
    <property type="term" value="P:methylation"/>
    <property type="evidence" value="ECO:0007669"/>
    <property type="project" value="UniProtKB-KW"/>
</dbReference>
<sequence>MDLPRSFVIREHNHRIHNPLTEAKLATLGRAIRLRPGTTILDLACGSGEMLCTWARDHGVVGTGVDISTVFVAAAQDRAAALDVTDQVTFVHGDAAGHVAPTAVDVAACLGATWIGDGVAGTVDLLGRSLRPNGTLLVGEPFWRAEPPDHATVEGCHARTRDDYHDLPGLVGLFTALGYDLVEMVLADEDSWDRYVAAQWITIRAWLDANPDDPLTADFRAELDTAPQRYVRYLRPHLGWGAFALRRR</sequence>
<dbReference type="RefSeq" id="WP_331215144.1">
    <property type="nucleotide sequence ID" value="NZ_JAZGQK010000012.1"/>
</dbReference>
<dbReference type="SUPFAM" id="SSF53335">
    <property type="entry name" value="S-adenosyl-L-methionine-dependent methyltransferases"/>
    <property type="match status" value="1"/>
</dbReference>
<protein>
    <submittedName>
        <fullName evidence="2">Class I SAM-dependent methyltransferase</fullName>
    </submittedName>
</protein>
<dbReference type="PANTHER" id="PTHR43464:SF3">
    <property type="entry name" value="SAM-DEPENDENT METHYLTRANSFERASE"/>
    <property type="match status" value="1"/>
</dbReference>
<keyword evidence="3" id="KW-1185">Reference proteome</keyword>
<gene>
    <name evidence="2" type="ORF">V1633_16245</name>
</gene>
<proteinExistence type="predicted"/>
<dbReference type="CDD" id="cd02440">
    <property type="entry name" value="AdoMet_MTases"/>
    <property type="match status" value="1"/>
</dbReference>
<reference evidence="2 3" key="1">
    <citation type="submission" date="2024-01" db="EMBL/GenBank/DDBJ databases">
        <title>Genome insights into Plantactinospora sonchi sp. nov.</title>
        <authorList>
            <person name="Wang L."/>
        </authorList>
    </citation>
    <scope>NUCLEOTIDE SEQUENCE [LARGE SCALE GENOMIC DNA]</scope>
    <source>
        <strain evidence="2 3">NEAU-QY2</strain>
    </source>
</reference>
<dbReference type="InterPro" id="IPR017031">
    <property type="entry name" value="Pre_MeTrfase_YjhP"/>
</dbReference>
<evidence type="ECO:0000313" key="3">
    <source>
        <dbReference type="Proteomes" id="UP001332243"/>
    </source>
</evidence>
<dbReference type="Gene3D" id="3.40.50.150">
    <property type="entry name" value="Vaccinia Virus protein VP39"/>
    <property type="match status" value="1"/>
</dbReference>
<dbReference type="InterPro" id="IPR041698">
    <property type="entry name" value="Methyltransf_25"/>
</dbReference>
<organism evidence="2 3">
    <name type="scientific">Plantactinospora sonchi</name>
    <dbReference type="NCBI Taxonomy" id="1544735"/>
    <lineage>
        <taxon>Bacteria</taxon>
        <taxon>Bacillati</taxon>
        <taxon>Actinomycetota</taxon>
        <taxon>Actinomycetes</taxon>
        <taxon>Micromonosporales</taxon>
        <taxon>Micromonosporaceae</taxon>
        <taxon>Plantactinospora</taxon>
    </lineage>
</organism>
<dbReference type="InterPro" id="IPR029063">
    <property type="entry name" value="SAM-dependent_MTases_sf"/>
</dbReference>
<dbReference type="Proteomes" id="UP001332243">
    <property type="component" value="Unassembled WGS sequence"/>
</dbReference>
<evidence type="ECO:0000313" key="2">
    <source>
        <dbReference type="EMBL" id="MEE6260042.1"/>
    </source>
</evidence>
<comment type="caution">
    <text evidence="2">The sequence shown here is derived from an EMBL/GenBank/DDBJ whole genome shotgun (WGS) entry which is preliminary data.</text>
</comment>
<accession>A0ABU7RU66</accession>
<dbReference type="GO" id="GO:0008168">
    <property type="term" value="F:methyltransferase activity"/>
    <property type="evidence" value="ECO:0007669"/>
    <property type="project" value="UniProtKB-KW"/>
</dbReference>
<evidence type="ECO:0000259" key="1">
    <source>
        <dbReference type="Pfam" id="PF13649"/>
    </source>
</evidence>
<name>A0ABU7RU66_9ACTN</name>